<dbReference type="InterPro" id="IPR018490">
    <property type="entry name" value="cNMP-bd_dom_sf"/>
</dbReference>
<feature type="domain" description="HTH crp-type" evidence="7">
    <location>
        <begin position="138"/>
        <end position="211"/>
    </location>
</feature>
<dbReference type="SUPFAM" id="SSF51206">
    <property type="entry name" value="cAMP-binding domain-like"/>
    <property type="match status" value="1"/>
</dbReference>
<dbReference type="PANTHER" id="PTHR24567:SF74">
    <property type="entry name" value="HTH-TYPE TRANSCRIPTIONAL REGULATOR ARCR"/>
    <property type="match status" value="1"/>
</dbReference>
<evidence type="ECO:0000313" key="9">
    <source>
        <dbReference type="Proteomes" id="UP001597519"/>
    </source>
</evidence>
<name>A0ABW5WU79_9STAP</name>
<dbReference type="CDD" id="cd00038">
    <property type="entry name" value="CAP_ED"/>
    <property type="match status" value="1"/>
</dbReference>
<protein>
    <recommendedName>
        <fullName evidence="1">HTH-type transcriptional regulator ArcR</fullName>
    </recommendedName>
</protein>
<keyword evidence="4" id="KW-0010">Activator</keyword>
<evidence type="ECO:0000259" key="6">
    <source>
        <dbReference type="PROSITE" id="PS50042"/>
    </source>
</evidence>
<evidence type="ECO:0000256" key="3">
    <source>
        <dbReference type="ARBA" id="ARBA00023125"/>
    </source>
</evidence>
<dbReference type="Pfam" id="PF00027">
    <property type="entry name" value="cNMP_binding"/>
    <property type="match status" value="1"/>
</dbReference>
<dbReference type="SUPFAM" id="SSF46785">
    <property type="entry name" value="Winged helix' DNA-binding domain"/>
    <property type="match status" value="1"/>
</dbReference>
<keyword evidence="9" id="KW-1185">Reference proteome</keyword>
<evidence type="ECO:0000256" key="5">
    <source>
        <dbReference type="ARBA" id="ARBA00023163"/>
    </source>
</evidence>
<dbReference type="InterPro" id="IPR036390">
    <property type="entry name" value="WH_DNA-bd_sf"/>
</dbReference>
<dbReference type="PANTHER" id="PTHR24567">
    <property type="entry name" value="CRP FAMILY TRANSCRIPTIONAL REGULATORY PROTEIN"/>
    <property type="match status" value="1"/>
</dbReference>
<dbReference type="InterPro" id="IPR000595">
    <property type="entry name" value="cNMP-bd_dom"/>
</dbReference>
<dbReference type="SMART" id="SM00419">
    <property type="entry name" value="HTH_CRP"/>
    <property type="match status" value="1"/>
</dbReference>
<keyword evidence="5" id="KW-0804">Transcription</keyword>
<dbReference type="CDD" id="cd00092">
    <property type="entry name" value="HTH_CRP"/>
    <property type="match status" value="1"/>
</dbReference>
<dbReference type="Pfam" id="PF13545">
    <property type="entry name" value="HTH_Crp_2"/>
    <property type="match status" value="1"/>
</dbReference>
<evidence type="ECO:0000256" key="1">
    <source>
        <dbReference type="ARBA" id="ARBA00020091"/>
    </source>
</evidence>
<evidence type="ECO:0000259" key="7">
    <source>
        <dbReference type="PROSITE" id="PS51063"/>
    </source>
</evidence>
<dbReference type="Gene3D" id="2.60.120.10">
    <property type="entry name" value="Jelly Rolls"/>
    <property type="match status" value="1"/>
</dbReference>
<reference evidence="9" key="1">
    <citation type="journal article" date="2019" name="Int. J. Syst. Evol. Microbiol.">
        <title>The Global Catalogue of Microorganisms (GCM) 10K type strain sequencing project: providing services to taxonomists for standard genome sequencing and annotation.</title>
        <authorList>
            <consortium name="The Broad Institute Genomics Platform"/>
            <consortium name="The Broad Institute Genome Sequencing Center for Infectious Disease"/>
            <person name="Wu L."/>
            <person name="Ma J."/>
        </authorList>
    </citation>
    <scope>NUCLEOTIDE SEQUENCE [LARGE SCALE GENOMIC DNA]</scope>
    <source>
        <strain evidence="9">KCTC 33575</strain>
    </source>
</reference>
<dbReference type="PROSITE" id="PS51063">
    <property type="entry name" value="HTH_CRP_2"/>
    <property type="match status" value="1"/>
</dbReference>
<dbReference type="EMBL" id="JBHUOQ010000001">
    <property type="protein sequence ID" value="MFD2829577.1"/>
    <property type="molecule type" value="Genomic_DNA"/>
</dbReference>
<evidence type="ECO:0000256" key="4">
    <source>
        <dbReference type="ARBA" id="ARBA00023159"/>
    </source>
</evidence>
<proteinExistence type="predicted"/>
<dbReference type="Proteomes" id="UP001597519">
    <property type="component" value="Unassembled WGS sequence"/>
</dbReference>
<organism evidence="8 9">
    <name type="scientific">Corticicoccus populi</name>
    <dbReference type="NCBI Taxonomy" id="1812821"/>
    <lineage>
        <taxon>Bacteria</taxon>
        <taxon>Bacillati</taxon>
        <taxon>Bacillota</taxon>
        <taxon>Bacilli</taxon>
        <taxon>Bacillales</taxon>
        <taxon>Staphylococcaceae</taxon>
        <taxon>Corticicoccus</taxon>
    </lineage>
</organism>
<sequence length="230" mass="26058">MHENVYKPSSILEYIAATGEKITFKKGEFIYHPGDQASHVFLLEEGQVFVSRMQEDGKELVTNFIDKDGIFGAVTLFCGAKEYNTYAKAKTNVVVKKIERTIFEKEVLDSQVFTTEWMRWLDIDRNRYASKMRDLMMYGKGGALDSILIRLSNSFGREVASGILIDTPLTNQDLAQLCGTSREAVNRMLAVMRETGIVSVDRKYITIHNLPALKESINCDNCTVDVCQIF</sequence>
<dbReference type="PRINTS" id="PR00034">
    <property type="entry name" value="HTHCRP"/>
</dbReference>
<dbReference type="SMART" id="SM00100">
    <property type="entry name" value="cNMP"/>
    <property type="match status" value="1"/>
</dbReference>
<dbReference type="InterPro" id="IPR050397">
    <property type="entry name" value="Env_Response_Regulators"/>
</dbReference>
<feature type="domain" description="Cyclic nucleotide-binding" evidence="6">
    <location>
        <begin position="24"/>
        <end position="105"/>
    </location>
</feature>
<dbReference type="Gene3D" id="1.10.10.10">
    <property type="entry name" value="Winged helix-like DNA-binding domain superfamily/Winged helix DNA-binding domain"/>
    <property type="match status" value="1"/>
</dbReference>
<gene>
    <name evidence="8" type="ORF">ACFSX4_03795</name>
</gene>
<accession>A0ABW5WU79</accession>
<dbReference type="InterPro" id="IPR014710">
    <property type="entry name" value="RmlC-like_jellyroll"/>
</dbReference>
<dbReference type="InterPro" id="IPR036388">
    <property type="entry name" value="WH-like_DNA-bd_sf"/>
</dbReference>
<evidence type="ECO:0000256" key="2">
    <source>
        <dbReference type="ARBA" id="ARBA00023015"/>
    </source>
</evidence>
<keyword evidence="3" id="KW-0238">DNA-binding</keyword>
<keyword evidence="2" id="KW-0805">Transcription regulation</keyword>
<dbReference type="InterPro" id="IPR012318">
    <property type="entry name" value="HTH_CRP"/>
</dbReference>
<dbReference type="PROSITE" id="PS50042">
    <property type="entry name" value="CNMP_BINDING_3"/>
    <property type="match status" value="1"/>
</dbReference>
<comment type="caution">
    <text evidence="8">The sequence shown here is derived from an EMBL/GenBank/DDBJ whole genome shotgun (WGS) entry which is preliminary data.</text>
</comment>
<dbReference type="RefSeq" id="WP_377771696.1">
    <property type="nucleotide sequence ID" value="NZ_JBHUOQ010000001.1"/>
</dbReference>
<evidence type="ECO:0000313" key="8">
    <source>
        <dbReference type="EMBL" id="MFD2829577.1"/>
    </source>
</evidence>